<dbReference type="EMBL" id="HBKR01017357">
    <property type="protein sequence ID" value="CAE2305717.1"/>
    <property type="molecule type" value="Transcribed_RNA"/>
</dbReference>
<dbReference type="AlphaFoldDB" id="A0A7S4KV37"/>
<dbReference type="InterPro" id="IPR035965">
    <property type="entry name" value="PAS-like_dom_sf"/>
</dbReference>
<dbReference type="SUPFAM" id="SSF54277">
    <property type="entry name" value="CAD &amp; PB1 domains"/>
    <property type="match status" value="1"/>
</dbReference>
<feature type="domain" description="PAS" evidence="3">
    <location>
        <begin position="573"/>
        <end position="620"/>
    </location>
</feature>
<feature type="compositionally biased region" description="Gly residues" evidence="1">
    <location>
        <begin position="544"/>
        <end position="554"/>
    </location>
</feature>
<feature type="compositionally biased region" description="Basic and acidic residues" evidence="1">
    <location>
        <begin position="169"/>
        <end position="215"/>
    </location>
</feature>
<feature type="region of interest" description="Disordered" evidence="1">
    <location>
        <begin position="151"/>
        <end position="232"/>
    </location>
</feature>
<dbReference type="SUPFAM" id="SSF55785">
    <property type="entry name" value="PYP-like sensor domain (PAS domain)"/>
    <property type="match status" value="3"/>
</dbReference>
<dbReference type="Pfam" id="PF00989">
    <property type="entry name" value="PAS"/>
    <property type="match status" value="2"/>
</dbReference>
<dbReference type="GO" id="GO:0006355">
    <property type="term" value="P:regulation of DNA-templated transcription"/>
    <property type="evidence" value="ECO:0007669"/>
    <property type="project" value="InterPro"/>
</dbReference>
<feature type="compositionally biased region" description="Low complexity" evidence="1">
    <location>
        <begin position="46"/>
        <end position="60"/>
    </location>
</feature>
<dbReference type="SMART" id="SM00091">
    <property type="entry name" value="PAS"/>
    <property type="match status" value="4"/>
</dbReference>
<dbReference type="InterPro" id="IPR000270">
    <property type="entry name" value="PB1_dom"/>
</dbReference>
<accession>A0A7S4KV37</accession>
<dbReference type="Pfam" id="PF07647">
    <property type="entry name" value="SAM_2"/>
    <property type="match status" value="1"/>
</dbReference>
<dbReference type="Pfam" id="PF13426">
    <property type="entry name" value="PAS_9"/>
    <property type="match status" value="1"/>
</dbReference>
<feature type="domain" description="PAS" evidence="3">
    <location>
        <begin position="246"/>
        <end position="310"/>
    </location>
</feature>
<dbReference type="PROSITE" id="PS51745">
    <property type="entry name" value="PB1"/>
    <property type="match status" value="1"/>
</dbReference>
<organism evidence="5">
    <name type="scientific">Paramoeba aestuarina</name>
    <dbReference type="NCBI Taxonomy" id="180227"/>
    <lineage>
        <taxon>Eukaryota</taxon>
        <taxon>Amoebozoa</taxon>
        <taxon>Discosea</taxon>
        <taxon>Flabellinia</taxon>
        <taxon>Dactylopodida</taxon>
        <taxon>Paramoebidae</taxon>
        <taxon>Paramoeba</taxon>
    </lineage>
</organism>
<evidence type="ECO:0000259" key="2">
    <source>
        <dbReference type="PROSITE" id="PS50105"/>
    </source>
</evidence>
<protein>
    <submittedName>
        <fullName evidence="5">Uncharacterized protein</fullName>
    </submittedName>
</protein>
<feature type="compositionally biased region" description="Basic and acidic residues" evidence="1">
    <location>
        <begin position="151"/>
        <end position="160"/>
    </location>
</feature>
<dbReference type="CDD" id="cd00130">
    <property type="entry name" value="PAS"/>
    <property type="match status" value="3"/>
</dbReference>
<dbReference type="Gene3D" id="3.10.20.90">
    <property type="entry name" value="Phosphatidylinositol 3-kinase Catalytic Subunit, Chain A, domain 1"/>
    <property type="match status" value="1"/>
</dbReference>
<proteinExistence type="predicted"/>
<dbReference type="PROSITE" id="PS50105">
    <property type="entry name" value="SAM_DOMAIN"/>
    <property type="match status" value="1"/>
</dbReference>
<dbReference type="InterPro" id="IPR001660">
    <property type="entry name" value="SAM"/>
</dbReference>
<dbReference type="InterPro" id="IPR000014">
    <property type="entry name" value="PAS"/>
</dbReference>
<feature type="domain" description="SAM" evidence="2">
    <location>
        <begin position="1"/>
        <end position="30"/>
    </location>
</feature>
<dbReference type="InterPro" id="IPR052994">
    <property type="entry name" value="Tiny_macrocysts_regulators"/>
</dbReference>
<dbReference type="Gene3D" id="3.30.450.20">
    <property type="entry name" value="PAS domain"/>
    <property type="match status" value="3"/>
</dbReference>
<evidence type="ECO:0000259" key="4">
    <source>
        <dbReference type="PROSITE" id="PS51745"/>
    </source>
</evidence>
<dbReference type="InterPro" id="IPR053793">
    <property type="entry name" value="PB1-like"/>
</dbReference>
<feature type="region of interest" description="Disordered" evidence="1">
    <location>
        <begin position="28"/>
        <end position="60"/>
    </location>
</feature>
<evidence type="ECO:0000313" key="5">
    <source>
        <dbReference type="EMBL" id="CAE2305717.1"/>
    </source>
</evidence>
<sequence>MDEEDLKDIPITKILHRQKILNLVQQLLNPPTPRGSGTGKANSDCSATSTTAPSSPRGVSVVVPKQKHQVREVSVKCIYKDKVSHFMLTASDTFETFQYKLRGEFGCRLFAKYKDEEGDLVTIRNERDVRIMYAYAQKVRLTLILYSTRPEREKGEDGRVGNHKRKDFKQRMEDKKEKRREEREREEKEKRDKEKGKEKEERERGKGKEREEKDRKDKRKREKDKYGTIKSRTRKRTNNANFSTFEVLESFVDAVVSIDHRGIVLFFNGAAEDMFGWDREEMLGKNVNILMNDQDSKAHQGYLRKYRQRGRGAIMGKGKKVTAKSKQGRLFDVWLSLSETNVSYTAIIQEIQEGMRVRPTTSANSTSTASSAVDLSELFSFFDTYNEAVLVTLESGIIQYANKKVYATFGHDNLVGAPASIICPALCSSKGKDLLSDYLLSVKHGRQGIGIGAISHSAEFNIGAGLSTSPPLHDPTTTAPSHLLNESNQRDVLCYTSSGSIVAMILELSHQSIPDGRTVFTALFKYHKEDTHGHKQHLTVPGFSGSGGGGGGGSERGDSVMSREMMTVLQVQREVIASLLIPAMVINQDCLIQEMNSSALELFGYSLVEVLGRNVSMLMPVELREYHTRWVQDYAQTKKGKNLDGSSDVVGKGRMVVGISKGGRPLKIMLSVTAVDEREIEGEDRETIFTGILQPIDHDADPISQNEKLQQQISVLQLLALPACIITQDSKIRGFNPAAEELFGYKFFEVDRKDVSMLIPPGELRAKHPQLVQDFYKGKKKKEDSEIVGKERDVIGRHKNGHNIEIKLSVTELKDEEEDLSIYTGIFTTVALSSS</sequence>
<dbReference type="PROSITE" id="PS50112">
    <property type="entry name" value="PAS"/>
    <property type="match status" value="2"/>
</dbReference>
<dbReference type="PANTHER" id="PTHR31600:SF2">
    <property type="entry name" value="GAMETE ENRICHED GENE 10 PROTEIN-RELATED"/>
    <property type="match status" value="1"/>
</dbReference>
<dbReference type="Pfam" id="PF00564">
    <property type="entry name" value="PB1"/>
    <property type="match status" value="1"/>
</dbReference>
<evidence type="ECO:0000259" key="3">
    <source>
        <dbReference type="PROSITE" id="PS50112"/>
    </source>
</evidence>
<dbReference type="SMART" id="SM00666">
    <property type="entry name" value="PB1"/>
    <property type="match status" value="1"/>
</dbReference>
<reference evidence="5" key="1">
    <citation type="submission" date="2021-01" db="EMBL/GenBank/DDBJ databases">
        <authorList>
            <person name="Corre E."/>
            <person name="Pelletier E."/>
            <person name="Niang G."/>
            <person name="Scheremetjew M."/>
            <person name="Finn R."/>
            <person name="Kale V."/>
            <person name="Holt S."/>
            <person name="Cochrane G."/>
            <person name="Meng A."/>
            <person name="Brown T."/>
            <person name="Cohen L."/>
        </authorList>
    </citation>
    <scope>NUCLEOTIDE SEQUENCE</scope>
    <source>
        <strain evidence="5">SoJaBio B1-5/56/2</strain>
    </source>
</reference>
<dbReference type="CDD" id="cd05992">
    <property type="entry name" value="PB1"/>
    <property type="match status" value="1"/>
</dbReference>
<feature type="region of interest" description="Disordered" evidence="1">
    <location>
        <begin position="535"/>
        <end position="558"/>
    </location>
</feature>
<dbReference type="NCBIfam" id="TIGR00229">
    <property type="entry name" value="sensory_box"/>
    <property type="match status" value="3"/>
</dbReference>
<feature type="domain" description="PB1" evidence="4">
    <location>
        <begin position="72"/>
        <end position="146"/>
    </location>
</feature>
<dbReference type="PANTHER" id="PTHR31600">
    <property type="entry name" value="TINY MACROCYSTS PROTEIN B-RELATED"/>
    <property type="match status" value="1"/>
</dbReference>
<evidence type="ECO:0000256" key="1">
    <source>
        <dbReference type="SAM" id="MobiDB-lite"/>
    </source>
</evidence>
<gene>
    <name evidence="5" type="ORF">NAES01612_LOCUS11463</name>
</gene>
<name>A0A7S4KV37_9EUKA</name>
<dbReference type="InterPro" id="IPR013767">
    <property type="entry name" value="PAS_fold"/>
</dbReference>